<reference evidence="4" key="2">
    <citation type="submission" date="2016-04" db="EMBL/GenBank/DDBJ databases">
        <title>Planomonospora sphaerica JCM9374 whole genome shotgun sequence.</title>
        <authorList>
            <person name="Suzuki T."/>
            <person name="Dohra H."/>
            <person name="Kodani S."/>
        </authorList>
    </citation>
    <scope>NUCLEOTIDE SEQUENCE [LARGE SCALE GENOMIC DNA]</scope>
    <source>
        <strain evidence="4">JCM 9374</strain>
    </source>
</reference>
<dbReference type="SUPFAM" id="SSF50129">
    <property type="entry name" value="GroES-like"/>
    <property type="match status" value="1"/>
</dbReference>
<dbReference type="PANTHER" id="PTHR44154:SF1">
    <property type="entry name" value="QUINONE OXIDOREDUCTASE"/>
    <property type="match status" value="1"/>
</dbReference>
<dbReference type="AlphaFoldDB" id="A0A161M8R6"/>
<protein>
    <submittedName>
        <fullName evidence="3">NADPH:quinone reductase</fullName>
    </submittedName>
</protein>
<sequence>MKVIEAKAFGGPEVLAVREVPDPVAGPGQVVVGVAVVDTLFVETQIRGGEMGGYFDVRPPYVPGGGISGRVLSTGEGVDPAWTGRRVVAKTGAAGGYAERAAVPVEALVPVPDGLDLPDAAALVHDGVTALGVFEAARVRTGERVLVTGASGGMGFLLVQLAHAAGARVIGTARGARKTDLVRDLGAEAVVDPSEEGWAERVRELTGGAGADVVFDGVGGRIGGEAFGVTARGGRFSAHGAPTGGFAEIDPEEARERGVNLRGIRDVQFAPEEAGRLTVRALAEAAAGRLRPVVGRTFPLERAADAHAAIEARDVVGKTLLVV</sequence>
<dbReference type="RefSeq" id="WP_068895136.1">
    <property type="nucleotide sequence ID" value="NZ_BDCX01000002.1"/>
</dbReference>
<evidence type="ECO:0000313" key="4">
    <source>
        <dbReference type="Proteomes" id="UP000077701"/>
    </source>
</evidence>
<keyword evidence="4" id="KW-1185">Reference proteome</keyword>
<dbReference type="InterPro" id="IPR011032">
    <property type="entry name" value="GroES-like_sf"/>
</dbReference>
<gene>
    <name evidence="3" type="ORF">PS9374_01256</name>
</gene>
<dbReference type="Pfam" id="PF08240">
    <property type="entry name" value="ADH_N"/>
    <property type="match status" value="1"/>
</dbReference>
<evidence type="ECO:0000256" key="1">
    <source>
        <dbReference type="ARBA" id="ARBA00022857"/>
    </source>
</evidence>
<dbReference type="InterPro" id="IPR013154">
    <property type="entry name" value="ADH-like_N"/>
</dbReference>
<organism evidence="3 4">
    <name type="scientific">Planomonospora sphaerica</name>
    <dbReference type="NCBI Taxonomy" id="161355"/>
    <lineage>
        <taxon>Bacteria</taxon>
        <taxon>Bacillati</taxon>
        <taxon>Actinomycetota</taxon>
        <taxon>Actinomycetes</taxon>
        <taxon>Streptosporangiales</taxon>
        <taxon>Streptosporangiaceae</taxon>
        <taxon>Planomonospora</taxon>
    </lineage>
</organism>
<dbReference type="InterPro" id="IPR036291">
    <property type="entry name" value="NAD(P)-bd_dom_sf"/>
</dbReference>
<dbReference type="STRING" id="161355.PS9374_01256"/>
<dbReference type="GO" id="GO:0016491">
    <property type="term" value="F:oxidoreductase activity"/>
    <property type="evidence" value="ECO:0007669"/>
    <property type="project" value="InterPro"/>
</dbReference>
<dbReference type="SMART" id="SM00829">
    <property type="entry name" value="PKS_ER"/>
    <property type="match status" value="1"/>
</dbReference>
<dbReference type="Proteomes" id="UP000077701">
    <property type="component" value="Unassembled WGS sequence"/>
</dbReference>
<keyword evidence="1" id="KW-0521">NADP</keyword>
<dbReference type="InterPro" id="IPR020843">
    <property type="entry name" value="ER"/>
</dbReference>
<comment type="caution">
    <text evidence="3">The sequence shown here is derived from an EMBL/GenBank/DDBJ whole genome shotgun (WGS) entry which is preliminary data.</text>
</comment>
<dbReference type="SUPFAM" id="SSF51735">
    <property type="entry name" value="NAD(P)-binding Rossmann-fold domains"/>
    <property type="match status" value="1"/>
</dbReference>
<proteinExistence type="predicted"/>
<reference evidence="3 4" key="1">
    <citation type="journal article" date="2016" name="Genome Announc.">
        <title>Draft Genome Sequence of Planomonospora sphaerica JCM9374, a Rare Actinomycete.</title>
        <authorList>
            <person name="Dohra H."/>
            <person name="Suzuki T."/>
            <person name="Inoue Y."/>
            <person name="Kodani S."/>
        </authorList>
    </citation>
    <scope>NUCLEOTIDE SEQUENCE [LARGE SCALE GENOMIC DNA]</scope>
    <source>
        <strain evidence="3 4">JCM 9374</strain>
    </source>
</reference>
<evidence type="ECO:0000313" key="3">
    <source>
        <dbReference type="EMBL" id="GAT65623.1"/>
    </source>
</evidence>
<dbReference type="OrthoDB" id="5195079at2"/>
<dbReference type="EMBL" id="BDCX01000002">
    <property type="protein sequence ID" value="GAT65623.1"/>
    <property type="molecule type" value="Genomic_DNA"/>
</dbReference>
<dbReference type="Gene3D" id="3.40.50.720">
    <property type="entry name" value="NAD(P)-binding Rossmann-like Domain"/>
    <property type="match status" value="1"/>
</dbReference>
<dbReference type="CDD" id="cd08244">
    <property type="entry name" value="MDR_enoyl_red"/>
    <property type="match status" value="1"/>
</dbReference>
<accession>A0A161M8R6</accession>
<dbReference type="Pfam" id="PF00107">
    <property type="entry name" value="ADH_zinc_N"/>
    <property type="match status" value="1"/>
</dbReference>
<dbReference type="InterPro" id="IPR013149">
    <property type="entry name" value="ADH-like_C"/>
</dbReference>
<name>A0A161M8R6_9ACTN</name>
<feature type="domain" description="Enoyl reductase (ER)" evidence="2">
    <location>
        <begin position="10"/>
        <end position="321"/>
    </location>
</feature>
<dbReference type="PANTHER" id="PTHR44154">
    <property type="entry name" value="QUINONE OXIDOREDUCTASE"/>
    <property type="match status" value="1"/>
</dbReference>
<evidence type="ECO:0000259" key="2">
    <source>
        <dbReference type="SMART" id="SM00829"/>
    </source>
</evidence>
<dbReference type="InterPro" id="IPR051603">
    <property type="entry name" value="Zinc-ADH_QOR/CCCR"/>
</dbReference>
<dbReference type="Gene3D" id="3.90.180.10">
    <property type="entry name" value="Medium-chain alcohol dehydrogenases, catalytic domain"/>
    <property type="match status" value="1"/>
</dbReference>